<dbReference type="CDD" id="cd04301">
    <property type="entry name" value="NAT_SF"/>
    <property type="match status" value="1"/>
</dbReference>
<dbReference type="GO" id="GO:0005840">
    <property type="term" value="C:ribosome"/>
    <property type="evidence" value="ECO:0007669"/>
    <property type="project" value="UniProtKB-KW"/>
</dbReference>
<dbReference type="EMBL" id="SNYJ01000001">
    <property type="protein sequence ID" value="TDQ42575.1"/>
    <property type="molecule type" value="Genomic_DNA"/>
</dbReference>
<dbReference type="OrthoDB" id="46888at2"/>
<proteinExistence type="predicted"/>
<dbReference type="Proteomes" id="UP000295632">
    <property type="component" value="Unassembled WGS sequence"/>
</dbReference>
<evidence type="ECO:0000313" key="2">
    <source>
        <dbReference type="EMBL" id="TDQ42575.1"/>
    </source>
</evidence>
<dbReference type="InterPro" id="IPR000182">
    <property type="entry name" value="GNAT_dom"/>
</dbReference>
<keyword evidence="2" id="KW-0687">Ribonucleoprotein</keyword>
<name>A0A4R6UCT7_9BACI</name>
<accession>A0A4R6UCT7</accession>
<keyword evidence="2" id="KW-0689">Ribosomal protein</keyword>
<keyword evidence="3" id="KW-1185">Reference proteome</keyword>
<feature type="domain" description="N-acetyltransferase" evidence="1">
    <location>
        <begin position="1"/>
        <end position="153"/>
    </location>
</feature>
<dbReference type="PROSITE" id="PS51186">
    <property type="entry name" value="GNAT"/>
    <property type="match status" value="1"/>
</dbReference>
<gene>
    <name evidence="2" type="ORF">EV213_1013</name>
</gene>
<evidence type="ECO:0000259" key="1">
    <source>
        <dbReference type="PROSITE" id="PS51186"/>
    </source>
</evidence>
<evidence type="ECO:0000313" key="3">
    <source>
        <dbReference type="Proteomes" id="UP000295632"/>
    </source>
</evidence>
<dbReference type="GO" id="GO:0016747">
    <property type="term" value="F:acyltransferase activity, transferring groups other than amino-acyl groups"/>
    <property type="evidence" value="ECO:0007669"/>
    <property type="project" value="InterPro"/>
</dbReference>
<protein>
    <submittedName>
        <fullName evidence="2">Ribosomal protein S18 acetylase RimI-like enzyme</fullName>
    </submittedName>
</protein>
<sequence>MITQLNHTDVSTAKSILHVQKPAYDIEAKRIQFDGIPALQDTAETIQKSKECFLGYTDSTSGRLAGVLAYDRTAKGTDITRLVVHPDFFRGGIASALLAHLLQLKESGPMITVSTGAKNAPAVRLYEKHHFTRTGDAEVAPGFFITHLQKALKSV</sequence>
<comment type="caution">
    <text evidence="2">The sequence shown here is derived from an EMBL/GenBank/DDBJ whole genome shotgun (WGS) entry which is preliminary data.</text>
</comment>
<dbReference type="AlphaFoldDB" id="A0A4R6UCT7"/>
<dbReference type="RefSeq" id="WP_133578424.1">
    <property type="nucleotide sequence ID" value="NZ_SNYJ01000001.1"/>
</dbReference>
<dbReference type="InterPro" id="IPR016181">
    <property type="entry name" value="Acyl_CoA_acyltransferase"/>
</dbReference>
<dbReference type="Gene3D" id="3.40.630.30">
    <property type="match status" value="1"/>
</dbReference>
<organism evidence="2 3">
    <name type="scientific">Aureibacillus halotolerans</name>
    <dbReference type="NCBI Taxonomy" id="1508390"/>
    <lineage>
        <taxon>Bacteria</taxon>
        <taxon>Bacillati</taxon>
        <taxon>Bacillota</taxon>
        <taxon>Bacilli</taxon>
        <taxon>Bacillales</taxon>
        <taxon>Bacillaceae</taxon>
        <taxon>Aureibacillus</taxon>
    </lineage>
</organism>
<dbReference type="SUPFAM" id="SSF55729">
    <property type="entry name" value="Acyl-CoA N-acyltransferases (Nat)"/>
    <property type="match status" value="1"/>
</dbReference>
<dbReference type="Pfam" id="PF13508">
    <property type="entry name" value="Acetyltransf_7"/>
    <property type="match status" value="1"/>
</dbReference>
<reference evidence="2 3" key="1">
    <citation type="submission" date="2019-03" db="EMBL/GenBank/DDBJ databases">
        <title>Genomic Encyclopedia of Type Strains, Phase IV (KMG-IV): sequencing the most valuable type-strain genomes for metagenomic binning, comparative biology and taxonomic classification.</title>
        <authorList>
            <person name="Goeker M."/>
        </authorList>
    </citation>
    <scope>NUCLEOTIDE SEQUENCE [LARGE SCALE GENOMIC DNA]</scope>
    <source>
        <strain evidence="2 3">DSM 28697</strain>
    </source>
</reference>